<dbReference type="NCBIfam" id="TIGR01766">
    <property type="entry name" value="IS200/IS605 family accessory protein TnpB-like domain"/>
    <property type="match status" value="1"/>
</dbReference>
<name>A0A1Q6DT06_METT1</name>
<comment type="caution">
    <text evidence="7">The sequence shown here is derived from an EMBL/GenBank/DDBJ whole genome shotgun (WGS) entry which is preliminary data.</text>
</comment>
<dbReference type="EMBL" id="MSDW01000002">
    <property type="protein sequence ID" value="OKY77478.1"/>
    <property type="molecule type" value="Genomic_DNA"/>
</dbReference>
<dbReference type="NCBIfam" id="NF040570">
    <property type="entry name" value="guided_TnpB"/>
    <property type="match status" value="1"/>
</dbReference>
<keyword evidence="8" id="KW-1185">Reference proteome</keyword>
<sequence>MEETKKKRLAKAYKKLRDARRDFLHKLSRAYVDRYDVIAVEDLDTKNLSEGESSALNRHIANHAWNEFVSMLAYKASQAGKQVIEVEAKNTTKSCSNPNCDNKVDKELTDRTHKCKECGLEIDRDLNAAINILNKAISLVGQGLSEVKPSDTMTSAGTSVPVSHVVEQGSPFQNL</sequence>
<evidence type="ECO:0000256" key="2">
    <source>
        <dbReference type="ARBA" id="ARBA00022578"/>
    </source>
</evidence>
<dbReference type="STRING" id="1903181.BTN85_2129"/>
<evidence type="ECO:0000256" key="4">
    <source>
        <dbReference type="ARBA" id="ARBA00023172"/>
    </source>
</evidence>
<evidence type="ECO:0000256" key="3">
    <source>
        <dbReference type="ARBA" id="ARBA00023125"/>
    </source>
</evidence>
<keyword evidence="2" id="KW-0815">Transposition</keyword>
<keyword evidence="3" id="KW-0238">DNA-binding</keyword>
<feature type="domain" description="Probable transposase IS891/IS1136/IS1341" evidence="5">
    <location>
        <begin position="5"/>
        <end position="49"/>
    </location>
</feature>
<comment type="similarity">
    <text evidence="1">In the C-terminal section; belongs to the transposase 35 family.</text>
</comment>
<dbReference type="GO" id="GO:0003677">
    <property type="term" value="F:DNA binding"/>
    <property type="evidence" value="ECO:0007669"/>
    <property type="project" value="UniProtKB-KW"/>
</dbReference>
<keyword evidence="4" id="KW-0233">DNA recombination</keyword>
<reference evidence="7" key="1">
    <citation type="submission" date="2016-12" db="EMBL/GenBank/DDBJ databases">
        <title>Discovery of methanogenic haloarchaea.</title>
        <authorList>
            <person name="Sorokin D.Y."/>
            <person name="Makarova K.S."/>
            <person name="Abbas B."/>
            <person name="Ferrer M."/>
            <person name="Golyshin P.N."/>
        </authorList>
    </citation>
    <scope>NUCLEOTIDE SEQUENCE [LARGE SCALE GENOMIC DNA]</scope>
    <source>
        <strain evidence="7">HMET1</strain>
    </source>
</reference>
<evidence type="ECO:0000313" key="8">
    <source>
        <dbReference type="Proteomes" id="UP000185744"/>
    </source>
</evidence>
<feature type="domain" description="Cas12f1-like TNB" evidence="6">
    <location>
        <begin position="65"/>
        <end position="132"/>
    </location>
</feature>
<dbReference type="GO" id="GO:0032196">
    <property type="term" value="P:transposition"/>
    <property type="evidence" value="ECO:0007669"/>
    <property type="project" value="UniProtKB-KW"/>
</dbReference>
<dbReference type="Pfam" id="PF07282">
    <property type="entry name" value="Cas12f1-like_TNB"/>
    <property type="match status" value="1"/>
</dbReference>
<organism evidence="7 8">
    <name type="scientific">Methanohalarchaeum thermophilum</name>
    <dbReference type="NCBI Taxonomy" id="1903181"/>
    <lineage>
        <taxon>Archaea</taxon>
        <taxon>Methanobacteriati</taxon>
        <taxon>Methanobacteriota</taxon>
        <taxon>Methanonatronarchaeia</taxon>
        <taxon>Methanonatronarchaeales</taxon>
        <taxon>Methanonatronarchaeaceae</taxon>
        <taxon>Candidatus Methanohalarchaeum</taxon>
    </lineage>
</organism>
<dbReference type="Proteomes" id="UP000185744">
    <property type="component" value="Unassembled WGS sequence"/>
</dbReference>
<dbReference type="InterPro" id="IPR001959">
    <property type="entry name" value="Transposase"/>
</dbReference>
<evidence type="ECO:0000259" key="6">
    <source>
        <dbReference type="Pfam" id="PF07282"/>
    </source>
</evidence>
<protein>
    <submittedName>
        <fullName evidence="7">IS605 OrfB-like transposable element containing RNAse H-like and Zn finger domain</fullName>
    </submittedName>
</protein>
<accession>A0A1Q6DT06</accession>
<evidence type="ECO:0000259" key="5">
    <source>
        <dbReference type="Pfam" id="PF01385"/>
    </source>
</evidence>
<dbReference type="InterPro" id="IPR010095">
    <property type="entry name" value="Cas12f1-like_TNB"/>
</dbReference>
<dbReference type="GO" id="GO:0006310">
    <property type="term" value="P:DNA recombination"/>
    <property type="evidence" value="ECO:0007669"/>
    <property type="project" value="UniProtKB-KW"/>
</dbReference>
<proteinExistence type="inferred from homology"/>
<evidence type="ECO:0000313" key="7">
    <source>
        <dbReference type="EMBL" id="OKY77478.1"/>
    </source>
</evidence>
<gene>
    <name evidence="7" type="ORF">BTN85_2129</name>
</gene>
<dbReference type="Pfam" id="PF01385">
    <property type="entry name" value="OrfB_IS605"/>
    <property type="match status" value="1"/>
</dbReference>
<evidence type="ECO:0000256" key="1">
    <source>
        <dbReference type="ARBA" id="ARBA00008761"/>
    </source>
</evidence>
<dbReference type="InParanoid" id="A0A1Q6DT06"/>
<dbReference type="AlphaFoldDB" id="A0A1Q6DT06"/>